<comment type="caution">
    <text evidence="4">The sequence shown here is derived from an EMBL/GenBank/DDBJ whole genome shotgun (WGS) entry which is preliminary data.</text>
</comment>
<keyword evidence="3" id="KW-0808">Transferase</keyword>
<sequence>MGPTDKAVWDQEIPVSESTISYVDEAIKKILPSGLQITGISPSGASYWARTAKIKAFNADGNEDNYFVKVHQGDHGKTMVSAEYEAMTALYKLIPEMVAKPTAWGSYEAMPDTHFFVCKYHEMSEAIPDIEVFPAMVAEIHKRSAAPDGKFGYPNATFGGKNPQDFPLSDTWEECFRKGMEGIFAAELATQGPDKEWERLTELTLEKTIPRLLGALEADGREIAPCLVHGDLWEGNCSVDANTGRPMIFDGTPLYAHNEYELGPWLCPRHRFPPYIDEYIKHFPASEPKEEFRDRLGLYCLHL</sequence>
<dbReference type="Gene3D" id="3.90.1200.10">
    <property type="match status" value="1"/>
</dbReference>
<keyword evidence="3" id="KW-0418">Kinase</keyword>
<keyword evidence="5" id="KW-1185">Reference proteome</keyword>
<name>A0ABR1RXK0_9PEZI</name>
<protein>
    <recommendedName>
        <fullName evidence="1">protein-ribulosamine 3-kinase</fullName>
        <ecNumber evidence="1">2.7.1.172</ecNumber>
    </recommendedName>
</protein>
<dbReference type="InterPro" id="IPR011009">
    <property type="entry name" value="Kinase-like_dom_sf"/>
</dbReference>
<dbReference type="EC" id="2.7.1.172" evidence="1"/>
<dbReference type="PANTHER" id="PTHR12149:SF8">
    <property type="entry name" value="PROTEIN-RIBULOSAMINE 3-KINASE"/>
    <property type="match status" value="1"/>
</dbReference>
<organism evidence="4 5">
    <name type="scientific">Apiospora rasikravindrae</name>
    <dbReference type="NCBI Taxonomy" id="990691"/>
    <lineage>
        <taxon>Eukaryota</taxon>
        <taxon>Fungi</taxon>
        <taxon>Dikarya</taxon>
        <taxon>Ascomycota</taxon>
        <taxon>Pezizomycotina</taxon>
        <taxon>Sordariomycetes</taxon>
        <taxon>Xylariomycetidae</taxon>
        <taxon>Amphisphaeriales</taxon>
        <taxon>Apiosporaceae</taxon>
        <taxon>Apiospora</taxon>
    </lineage>
</organism>
<comment type="catalytic activity">
    <reaction evidence="2">
        <text>N(6)-D-ribulosyl-L-lysyl-[protein] + ATP = N(6)-(3-O-phospho-D-ribulosyl)-L-lysyl-[protein] + ADP + H(+)</text>
        <dbReference type="Rhea" id="RHEA:48432"/>
        <dbReference type="Rhea" id="RHEA-COMP:12103"/>
        <dbReference type="Rhea" id="RHEA-COMP:12104"/>
        <dbReference type="ChEBI" id="CHEBI:15378"/>
        <dbReference type="ChEBI" id="CHEBI:30616"/>
        <dbReference type="ChEBI" id="CHEBI:90418"/>
        <dbReference type="ChEBI" id="CHEBI:90420"/>
        <dbReference type="ChEBI" id="CHEBI:456216"/>
        <dbReference type="EC" id="2.7.1.172"/>
    </reaction>
    <physiologicalReaction direction="left-to-right" evidence="2">
        <dbReference type="Rhea" id="RHEA:48433"/>
    </physiologicalReaction>
</comment>
<reference evidence="4 5" key="1">
    <citation type="submission" date="2023-01" db="EMBL/GenBank/DDBJ databases">
        <title>Analysis of 21 Apiospora genomes using comparative genomics revels a genus with tremendous synthesis potential of carbohydrate active enzymes and secondary metabolites.</title>
        <authorList>
            <person name="Sorensen T."/>
        </authorList>
    </citation>
    <scope>NUCLEOTIDE SEQUENCE [LARGE SCALE GENOMIC DNA]</scope>
    <source>
        <strain evidence="4 5">CBS 33761</strain>
    </source>
</reference>
<dbReference type="Proteomes" id="UP001444661">
    <property type="component" value="Unassembled WGS sequence"/>
</dbReference>
<evidence type="ECO:0000313" key="5">
    <source>
        <dbReference type="Proteomes" id="UP001444661"/>
    </source>
</evidence>
<dbReference type="PANTHER" id="PTHR12149">
    <property type="entry name" value="FRUCTOSAMINE 3 KINASE-RELATED PROTEIN"/>
    <property type="match status" value="1"/>
</dbReference>
<evidence type="ECO:0000313" key="4">
    <source>
        <dbReference type="EMBL" id="KAK8022608.1"/>
    </source>
</evidence>
<evidence type="ECO:0000256" key="3">
    <source>
        <dbReference type="PIRNR" id="PIRNR006221"/>
    </source>
</evidence>
<proteinExistence type="inferred from homology"/>
<evidence type="ECO:0000256" key="2">
    <source>
        <dbReference type="ARBA" id="ARBA00048655"/>
    </source>
</evidence>
<accession>A0ABR1RXK0</accession>
<evidence type="ECO:0000256" key="1">
    <source>
        <dbReference type="ARBA" id="ARBA00011961"/>
    </source>
</evidence>
<dbReference type="PIRSF" id="PIRSF006221">
    <property type="entry name" value="Ketosamine-3-kinase"/>
    <property type="match status" value="1"/>
</dbReference>
<dbReference type="InterPro" id="IPR016477">
    <property type="entry name" value="Fructo-/Ketosamine-3-kinase"/>
</dbReference>
<dbReference type="Pfam" id="PF03881">
    <property type="entry name" value="Fructosamin_kin"/>
    <property type="match status" value="1"/>
</dbReference>
<dbReference type="SUPFAM" id="SSF56112">
    <property type="entry name" value="Protein kinase-like (PK-like)"/>
    <property type="match status" value="1"/>
</dbReference>
<gene>
    <name evidence="4" type="ORF">PG993_013375</name>
</gene>
<comment type="similarity">
    <text evidence="3">Belongs to the fructosamine kinase family.</text>
</comment>
<dbReference type="EMBL" id="JAQQWK010000012">
    <property type="protein sequence ID" value="KAK8022608.1"/>
    <property type="molecule type" value="Genomic_DNA"/>
</dbReference>